<feature type="domain" description="Ribonuclease H1 N-terminal" evidence="1">
    <location>
        <begin position="8"/>
        <end position="52"/>
    </location>
</feature>
<reference evidence="3" key="2">
    <citation type="submission" date="2015-01" db="EMBL/GenBank/DDBJ databases">
        <title>Evolutionary Origins and Diversification of the Mycorrhizal Mutualists.</title>
        <authorList>
            <consortium name="DOE Joint Genome Institute"/>
            <consortium name="Mycorrhizal Genomics Consortium"/>
            <person name="Kohler A."/>
            <person name="Kuo A."/>
            <person name="Nagy L.G."/>
            <person name="Floudas D."/>
            <person name="Copeland A."/>
            <person name="Barry K.W."/>
            <person name="Cichocki N."/>
            <person name="Veneault-Fourrey C."/>
            <person name="LaButti K."/>
            <person name="Lindquist E.A."/>
            <person name="Lipzen A."/>
            <person name="Lundell T."/>
            <person name="Morin E."/>
            <person name="Murat C."/>
            <person name="Riley R."/>
            <person name="Ohm R."/>
            <person name="Sun H."/>
            <person name="Tunlid A."/>
            <person name="Henrissat B."/>
            <person name="Grigoriev I.V."/>
            <person name="Hibbett D.S."/>
            <person name="Martin F."/>
        </authorList>
    </citation>
    <scope>NUCLEOTIDE SEQUENCE [LARGE SCALE GENOMIC DNA]</scope>
    <source>
        <strain evidence="3">Foug A</strain>
    </source>
</reference>
<organism evidence="2 3">
    <name type="scientific">Scleroderma citrinum Foug A</name>
    <dbReference type="NCBI Taxonomy" id="1036808"/>
    <lineage>
        <taxon>Eukaryota</taxon>
        <taxon>Fungi</taxon>
        <taxon>Dikarya</taxon>
        <taxon>Basidiomycota</taxon>
        <taxon>Agaricomycotina</taxon>
        <taxon>Agaricomycetes</taxon>
        <taxon>Agaricomycetidae</taxon>
        <taxon>Boletales</taxon>
        <taxon>Sclerodermatineae</taxon>
        <taxon>Sclerodermataceae</taxon>
        <taxon>Scleroderma</taxon>
    </lineage>
</organism>
<dbReference type="InterPro" id="IPR037056">
    <property type="entry name" value="RNase_H1_N_sf"/>
</dbReference>
<dbReference type="InterPro" id="IPR009027">
    <property type="entry name" value="Ribosomal_bL9/RNase_H1_N"/>
</dbReference>
<evidence type="ECO:0000259" key="1">
    <source>
        <dbReference type="Pfam" id="PF01693"/>
    </source>
</evidence>
<evidence type="ECO:0000313" key="2">
    <source>
        <dbReference type="EMBL" id="KIM62190.1"/>
    </source>
</evidence>
<dbReference type="Gene3D" id="3.40.970.10">
    <property type="entry name" value="Ribonuclease H1, N-terminal domain"/>
    <property type="match status" value="2"/>
</dbReference>
<evidence type="ECO:0000313" key="3">
    <source>
        <dbReference type="Proteomes" id="UP000053989"/>
    </source>
</evidence>
<accession>A0A0C3DNG4</accession>
<dbReference type="STRING" id="1036808.A0A0C3DNG4"/>
<proteinExistence type="predicted"/>
<dbReference type="Pfam" id="PF01693">
    <property type="entry name" value="Cauli_VI"/>
    <property type="match status" value="2"/>
</dbReference>
<dbReference type="AlphaFoldDB" id="A0A0C3DNG4"/>
<name>A0A0C3DNG4_9AGAM</name>
<dbReference type="InterPro" id="IPR011320">
    <property type="entry name" value="RNase_H1_N"/>
</dbReference>
<protein>
    <recommendedName>
        <fullName evidence="1">Ribonuclease H1 N-terminal domain-containing protein</fullName>
    </recommendedName>
</protein>
<gene>
    <name evidence="2" type="ORF">SCLCIDRAFT_837599</name>
</gene>
<dbReference type="EMBL" id="KN822044">
    <property type="protein sequence ID" value="KIM62190.1"/>
    <property type="molecule type" value="Genomic_DNA"/>
</dbReference>
<dbReference type="SUPFAM" id="SSF55658">
    <property type="entry name" value="L9 N-domain-like"/>
    <property type="match status" value="1"/>
</dbReference>
<dbReference type="HOGENOM" id="CLU_1482831_0_0_1"/>
<dbReference type="InParanoid" id="A0A0C3DNG4"/>
<keyword evidence="3" id="KW-1185">Reference proteome</keyword>
<dbReference type="Proteomes" id="UP000053989">
    <property type="component" value="Unassembled WGS sequence"/>
</dbReference>
<sequence length="182" mass="20619">MSKQSRRKYYAVRVGREGPKVYETWSECHANVSKWHGAIYKSFLSQKEAEEWAAVPTGQSNSSSVNTARHLGQALASAPADFVHSQENIPKSSRRKYYAVHVGREGPKVYETWQECQANVGDGLVLCSSHSCPGKRQKNGRLCQLDNPSRPSTRWTRDEHLLQPQRTSIALNYPFPLVHLPR</sequence>
<reference evidence="2 3" key="1">
    <citation type="submission" date="2014-04" db="EMBL/GenBank/DDBJ databases">
        <authorList>
            <consortium name="DOE Joint Genome Institute"/>
            <person name="Kuo A."/>
            <person name="Kohler A."/>
            <person name="Nagy L.G."/>
            <person name="Floudas D."/>
            <person name="Copeland A."/>
            <person name="Barry K.W."/>
            <person name="Cichocki N."/>
            <person name="Veneault-Fourrey C."/>
            <person name="LaButti K."/>
            <person name="Lindquist E.A."/>
            <person name="Lipzen A."/>
            <person name="Lundell T."/>
            <person name="Morin E."/>
            <person name="Murat C."/>
            <person name="Sun H."/>
            <person name="Tunlid A."/>
            <person name="Henrissat B."/>
            <person name="Grigoriev I.V."/>
            <person name="Hibbett D.S."/>
            <person name="Martin F."/>
            <person name="Nordberg H.P."/>
            <person name="Cantor M.N."/>
            <person name="Hua S.X."/>
        </authorList>
    </citation>
    <scope>NUCLEOTIDE SEQUENCE [LARGE SCALE GENOMIC DNA]</scope>
    <source>
        <strain evidence="2 3">Foug A</strain>
    </source>
</reference>
<feature type="domain" description="Ribonuclease H1 N-terminal" evidence="1">
    <location>
        <begin position="96"/>
        <end position="120"/>
    </location>
</feature>
<dbReference type="OrthoDB" id="432234at2759"/>